<evidence type="ECO:0000256" key="1">
    <source>
        <dbReference type="ARBA" id="ARBA00023002"/>
    </source>
</evidence>
<dbReference type="InterPro" id="IPR006076">
    <property type="entry name" value="FAD-dep_OxRdtase"/>
</dbReference>
<evidence type="ECO:0000313" key="4">
    <source>
        <dbReference type="Proteomes" id="UP000245539"/>
    </source>
</evidence>
<accession>A0A317C2J6</accession>
<evidence type="ECO:0000313" key="3">
    <source>
        <dbReference type="EMBL" id="PWQ92559.1"/>
    </source>
</evidence>
<organism evidence="3 4">
    <name type="scientific">Leucothrix pacifica</name>
    <dbReference type="NCBI Taxonomy" id="1247513"/>
    <lineage>
        <taxon>Bacteria</taxon>
        <taxon>Pseudomonadati</taxon>
        <taxon>Pseudomonadota</taxon>
        <taxon>Gammaproteobacteria</taxon>
        <taxon>Thiotrichales</taxon>
        <taxon>Thiotrichaceae</taxon>
        <taxon>Leucothrix</taxon>
    </lineage>
</organism>
<dbReference type="OrthoDB" id="18526at2"/>
<dbReference type="Pfam" id="PF01266">
    <property type="entry name" value="DAO"/>
    <property type="match status" value="1"/>
</dbReference>
<feature type="domain" description="FAD dependent oxidoreductase" evidence="2">
    <location>
        <begin position="4"/>
        <end position="393"/>
    </location>
</feature>
<dbReference type="EMBL" id="QGKM01000083">
    <property type="protein sequence ID" value="PWQ92559.1"/>
    <property type="molecule type" value="Genomic_DNA"/>
</dbReference>
<dbReference type="AlphaFoldDB" id="A0A317C2J6"/>
<keyword evidence="4" id="KW-1185">Reference proteome</keyword>
<dbReference type="Gene3D" id="3.50.50.60">
    <property type="entry name" value="FAD/NAD(P)-binding domain"/>
    <property type="match status" value="1"/>
</dbReference>
<evidence type="ECO:0000259" key="2">
    <source>
        <dbReference type="Pfam" id="PF01266"/>
    </source>
</evidence>
<dbReference type="GO" id="GO:0005737">
    <property type="term" value="C:cytoplasm"/>
    <property type="evidence" value="ECO:0007669"/>
    <property type="project" value="TreeGrafter"/>
</dbReference>
<dbReference type="SUPFAM" id="SSF54373">
    <property type="entry name" value="FAD-linked reductases, C-terminal domain"/>
    <property type="match status" value="1"/>
</dbReference>
<protein>
    <submittedName>
        <fullName evidence="3">Amino acid dehydrogenase</fullName>
    </submittedName>
</protein>
<dbReference type="Proteomes" id="UP000245539">
    <property type="component" value="Unassembled WGS sequence"/>
</dbReference>
<reference evidence="3 4" key="1">
    <citation type="submission" date="2018-05" db="EMBL/GenBank/DDBJ databases">
        <title>Leucothrix arctica sp. nov., isolated from Arctic seawater.</title>
        <authorList>
            <person name="Choi A."/>
            <person name="Baek K."/>
        </authorList>
    </citation>
    <scope>NUCLEOTIDE SEQUENCE [LARGE SCALE GENOMIC DNA]</scope>
    <source>
        <strain evidence="3 4">JCM 18388</strain>
    </source>
</reference>
<dbReference type="PANTHER" id="PTHR13847">
    <property type="entry name" value="SARCOSINE DEHYDROGENASE-RELATED"/>
    <property type="match status" value="1"/>
</dbReference>
<sequence>MQKRVCVLGAGSVGISTALHLLLKGWKVTLIDAKEPASETSFGNAGVITDGSIIPLNNPDMFKSLPAYLSNLHPAVRYNVMHCLRSYSWMIKFLQQGWERYATQNASDLQSLLSIAAEEHQYFMKLAGNANRYSETGWLQVFREDYPNLALDFSCRTLALHEVDFTELDVNELRELEPSLRPIFASGLWLKSGGSVNNPAALLREYANYFINAGGQFHQQKIQAITEADEGYLVQCVDEVIQTDAVVVAMGPWSREILEPLGYKIPLSFERGYHLNLQLSDGATLSRSVYDVDGAYVMTPMENGLRVTCGVELNQRDAEANHAQIELVAERIVEAIALDDAAGAEPWCGSRPSLPDSKPIIGPAAHHPDLWLAFGHGHLGLNSGPITGKLIAQAMSGDTTDIDLTPFSASRFH</sequence>
<name>A0A317C2J6_9GAMM</name>
<dbReference type="RefSeq" id="WP_109839519.1">
    <property type="nucleotide sequence ID" value="NZ_QGKM01000083.1"/>
</dbReference>
<keyword evidence="1" id="KW-0560">Oxidoreductase</keyword>
<dbReference type="GO" id="GO:0016491">
    <property type="term" value="F:oxidoreductase activity"/>
    <property type="evidence" value="ECO:0007669"/>
    <property type="project" value="UniProtKB-KW"/>
</dbReference>
<comment type="caution">
    <text evidence="3">The sequence shown here is derived from an EMBL/GenBank/DDBJ whole genome shotgun (WGS) entry which is preliminary data.</text>
</comment>
<dbReference type="PANTHER" id="PTHR13847:SF289">
    <property type="entry name" value="GLYCINE OXIDASE"/>
    <property type="match status" value="1"/>
</dbReference>
<dbReference type="SUPFAM" id="SSF51905">
    <property type="entry name" value="FAD/NAD(P)-binding domain"/>
    <property type="match status" value="1"/>
</dbReference>
<dbReference type="Gene3D" id="3.30.9.10">
    <property type="entry name" value="D-Amino Acid Oxidase, subunit A, domain 2"/>
    <property type="match status" value="1"/>
</dbReference>
<proteinExistence type="predicted"/>
<gene>
    <name evidence="3" type="ORF">DKW60_20445</name>
</gene>
<dbReference type="InterPro" id="IPR036188">
    <property type="entry name" value="FAD/NAD-bd_sf"/>
</dbReference>